<protein>
    <submittedName>
        <fullName evidence="1">Uncharacterized protein</fullName>
    </submittedName>
</protein>
<evidence type="ECO:0000313" key="2">
    <source>
        <dbReference type="Proteomes" id="UP000006034"/>
    </source>
</evidence>
<keyword evidence="2" id="KW-1185">Reference proteome</keyword>
<reference evidence="1 2" key="2">
    <citation type="submission" date="2013-04" db="EMBL/GenBank/DDBJ databases">
        <title>The Genome Sequence of Bilophila wadsworthia 3_1_6.</title>
        <authorList>
            <consortium name="The Broad Institute Genomics Platform"/>
            <person name="Earl A."/>
            <person name="Ward D."/>
            <person name="Feldgarden M."/>
            <person name="Gevers D."/>
            <person name="Sibley C."/>
            <person name="Strauss J."/>
            <person name="Allen-Vercoe E."/>
            <person name="Walker B."/>
            <person name="Young S."/>
            <person name="Zeng Q."/>
            <person name="Gargeya S."/>
            <person name="Fitzgerald M."/>
            <person name="Haas B."/>
            <person name="Abouelleil A."/>
            <person name="Allen A.W."/>
            <person name="Alvarado L."/>
            <person name="Arachchi H.M."/>
            <person name="Berlin A.M."/>
            <person name="Chapman S.B."/>
            <person name="Gainer-Dewar J."/>
            <person name="Goldberg J."/>
            <person name="Griggs A."/>
            <person name="Gujja S."/>
            <person name="Hansen M."/>
            <person name="Howarth C."/>
            <person name="Imamovic A."/>
            <person name="Ireland A."/>
            <person name="Larimer J."/>
            <person name="McCowan C."/>
            <person name="Murphy C."/>
            <person name="Pearson M."/>
            <person name="Poon T.W."/>
            <person name="Priest M."/>
            <person name="Roberts A."/>
            <person name="Saif S."/>
            <person name="Shea T."/>
            <person name="Sisk P."/>
            <person name="Sykes S."/>
            <person name="Wortman J."/>
            <person name="Nusbaum C."/>
            <person name="Birren B."/>
        </authorList>
    </citation>
    <scope>NUCLEOTIDE SEQUENCE [LARGE SCALE GENOMIC DNA]</scope>
    <source>
        <strain evidence="1 2">3_1_6</strain>
    </source>
</reference>
<dbReference type="Proteomes" id="UP000006034">
    <property type="component" value="Unassembled WGS sequence"/>
</dbReference>
<dbReference type="EMBL" id="ADCP02000001">
    <property type="protein sequence ID" value="EPC05814.1"/>
    <property type="molecule type" value="Genomic_DNA"/>
</dbReference>
<evidence type="ECO:0000313" key="1">
    <source>
        <dbReference type="EMBL" id="EPC05814.1"/>
    </source>
</evidence>
<sequence length="58" mass="6177">MCVHAEPFAAELLPRGLPVAVFAGRGFLGKSLFLGICYAFALCSAVQEEMVALATLFE</sequence>
<dbReference type="HOGENOM" id="CLU_2970199_0_0_7"/>
<reference evidence="1 2" key="1">
    <citation type="submission" date="2010-10" db="EMBL/GenBank/DDBJ databases">
        <authorList>
            <consortium name="The Broad Institute Genome Sequencing Platform"/>
            <person name="Ward D."/>
            <person name="Earl A."/>
            <person name="Feldgarden M."/>
            <person name="Young S.K."/>
            <person name="Gargeya S."/>
            <person name="Zeng Q."/>
            <person name="Alvarado L."/>
            <person name="Berlin A."/>
            <person name="Bochicchio J."/>
            <person name="Chapman S.B."/>
            <person name="Chen Z."/>
            <person name="Freedman E."/>
            <person name="Gellesch M."/>
            <person name="Goldberg J."/>
            <person name="Griggs A."/>
            <person name="Gujja S."/>
            <person name="Heilman E."/>
            <person name="Heiman D."/>
            <person name="Howarth C."/>
            <person name="Mehta T."/>
            <person name="Neiman D."/>
            <person name="Pearson M."/>
            <person name="Roberts A."/>
            <person name="Saif S."/>
            <person name="Shea T."/>
            <person name="Shenoy N."/>
            <person name="Sisk P."/>
            <person name="Stolte C."/>
            <person name="Sykes S."/>
            <person name="White J."/>
            <person name="Yandava C."/>
            <person name="Allen-Vercoe E."/>
            <person name="Sibley C."/>
            <person name="Ambrose C.E."/>
            <person name="Strauss J."/>
            <person name="Daigneault M."/>
            <person name="Haas B."/>
            <person name="Nusbaum C."/>
            <person name="Birren B."/>
        </authorList>
    </citation>
    <scope>NUCLEOTIDE SEQUENCE [LARGE SCALE GENOMIC DNA]</scope>
    <source>
        <strain evidence="1 2">3_1_6</strain>
    </source>
</reference>
<dbReference type="STRING" id="563192.HMPREF0179_05099"/>
<proteinExistence type="predicted"/>
<comment type="caution">
    <text evidence="1">The sequence shown here is derived from an EMBL/GenBank/DDBJ whole genome shotgun (WGS) entry which is preliminary data.</text>
</comment>
<name>S2LKQ0_BILW3</name>
<organism evidence="1 2">
    <name type="scientific">Bilophila wadsworthia (strain 3_1_6)</name>
    <dbReference type="NCBI Taxonomy" id="563192"/>
    <lineage>
        <taxon>Bacteria</taxon>
        <taxon>Pseudomonadati</taxon>
        <taxon>Thermodesulfobacteriota</taxon>
        <taxon>Desulfovibrionia</taxon>
        <taxon>Desulfovibrionales</taxon>
        <taxon>Desulfovibrionaceae</taxon>
        <taxon>Bilophila</taxon>
    </lineage>
</organism>
<gene>
    <name evidence="1" type="ORF">HMPREF0179_05099</name>
</gene>
<accession>S2LKQ0</accession>
<dbReference type="AlphaFoldDB" id="S2LKQ0"/>